<dbReference type="EMBL" id="VSSQ01015688">
    <property type="protein sequence ID" value="MPM56299.1"/>
    <property type="molecule type" value="Genomic_DNA"/>
</dbReference>
<evidence type="ECO:0000313" key="1">
    <source>
        <dbReference type="EMBL" id="MPM56299.1"/>
    </source>
</evidence>
<name>A0A645AT97_9ZZZZ</name>
<gene>
    <name evidence="1" type="ORF">SDC9_103101</name>
</gene>
<comment type="caution">
    <text evidence="1">The sequence shown here is derived from an EMBL/GenBank/DDBJ whole genome shotgun (WGS) entry which is preliminary data.</text>
</comment>
<dbReference type="AlphaFoldDB" id="A0A645AT97"/>
<sequence length="169" mass="18908">MSTGHRSSTPTTPTRAAPGRWTRIIPTLASTPARCLTFHAIATRPSSTRCLPKTGWRCRRSGPSWRACDSITPTSHVRTWWRAGRRFNAATPTRAGVSARSTSSILIFRCTPSTPRRLILLADYLCCRPQIPHLMLRRVSSWKLASSNRSGRGRATGLWRRIPSPRTIC</sequence>
<accession>A0A645AT97</accession>
<protein>
    <submittedName>
        <fullName evidence="1">Uncharacterized protein</fullName>
    </submittedName>
</protein>
<organism evidence="1">
    <name type="scientific">bioreactor metagenome</name>
    <dbReference type="NCBI Taxonomy" id="1076179"/>
    <lineage>
        <taxon>unclassified sequences</taxon>
        <taxon>metagenomes</taxon>
        <taxon>ecological metagenomes</taxon>
    </lineage>
</organism>
<proteinExistence type="predicted"/>
<reference evidence="1" key="1">
    <citation type="submission" date="2019-08" db="EMBL/GenBank/DDBJ databases">
        <authorList>
            <person name="Kucharzyk K."/>
            <person name="Murdoch R.W."/>
            <person name="Higgins S."/>
            <person name="Loffler F."/>
        </authorList>
    </citation>
    <scope>NUCLEOTIDE SEQUENCE</scope>
</reference>